<dbReference type="EMBL" id="CP060414">
    <property type="protein sequence ID" value="QNT58819.1"/>
    <property type="molecule type" value="Genomic_DNA"/>
</dbReference>
<evidence type="ECO:0000313" key="2">
    <source>
        <dbReference type="EMBL" id="QNT58819.1"/>
    </source>
</evidence>
<dbReference type="KEGG" id="nmus:H7A79_1789"/>
<dbReference type="RefSeq" id="WP_187001755.1">
    <property type="nucleotide sequence ID" value="NZ_CP060414.2"/>
</dbReference>
<feature type="region of interest" description="Disordered" evidence="1">
    <location>
        <begin position="322"/>
        <end position="342"/>
    </location>
</feature>
<evidence type="ECO:0000313" key="3">
    <source>
        <dbReference type="Proteomes" id="UP000516412"/>
    </source>
</evidence>
<keyword evidence="3" id="KW-1185">Reference proteome</keyword>
<accession>A0A7H1MB04</accession>
<dbReference type="Proteomes" id="UP000516412">
    <property type="component" value="Chromosome"/>
</dbReference>
<organism evidence="2 3">
    <name type="scientific">Neisseria musculi</name>
    <dbReference type="NCBI Taxonomy" id="1815583"/>
    <lineage>
        <taxon>Bacteria</taxon>
        <taxon>Pseudomonadati</taxon>
        <taxon>Pseudomonadota</taxon>
        <taxon>Betaproteobacteria</taxon>
        <taxon>Neisseriales</taxon>
        <taxon>Neisseriaceae</taxon>
        <taxon>Neisseria</taxon>
    </lineage>
</organism>
<gene>
    <name evidence="2" type="ORF">H7A79_1789</name>
</gene>
<sequence length="342" mass="36255">MANLTETARWEAGIYQLETSDPVMGGPNGIDNRPARELANRTLWLKNELAKAVQSIGSNKTAADAALALKADKARRLSAGAGLTGGGDLGADRTIALAVPSTPTLAGVAKLVNALDSSAADAALTAAMGKKLQDEKVSKTGSETVNGAKTFTDILTAGRAEHWGKYRMPVQSCAHWILETDPASNIENEASLRFNIKYEQGGQARYIHFPAPQGGNKNVAYQDWVNSRFEGNRFRRPVVKGGATDVTLDLGNRASITAELGGDYIGHGHMQLVLHNTSGNHNISGLPLPAKSPVQLNFYIMGGYSFIDCHYLFPTANSVPESTGTTKAGSLTGSNTSRKTTA</sequence>
<protein>
    <submittedName>
        <fullName evidence="2">Phage Tail Collar Domain protein</fullName>
    </submittedName>
</protein>
<reference evidence="2" key="1">
    <citation type="submission" date="2024-06" db="EMBL/GenBank/DDBJ databases">
        <title>Complete Genome Sequence of mouse commensal type strain Neisseria musculi.</title>
        <authorList>
            <person name="Thapa E."/>
            <person name="Aluvathingal J."/>
            <person name="Nadendla S."/>
            <person name="Mehta A."/>
            <person name="Tettelin H."/>
            <person name="Weyand N.J."/>
        </authorList>
    </citation>
    <scope>NUCLEOTIDE SEQUENCE</scope>
    <source>
        <strain evidence="2">NW831</strain>
    </source>
</reference>
<proteinExistence type="predicted"/>
<dbReference type="AlphaFoldDB" id="A0A7H1MB04"/>
<evidence type="ECO:0000256" key="1">
    <source>
        <dbReference type="SAM" id="MobiDB-lite"/>
    </source>
</evidence>
<dbReference type="Gene3D" id="6.10.140.2190">
    <property type="match status" value="1"/>
</dbReference>
<name>A0A7H1MB04_9NEIS</name>